<evidence type="ECO:0000256" key="1">
    <source>
        <dbReference type="ARBA" id="ARBA00006754"/>
    </source>
</evidence>
<keyword evidence="7" id="KW-1185">Reference proteome</keyword>
<dbReference type="OrthoDB" id="143422at2"/>
<evidence type="ECO:0000259" key="3">
    <source>
        <dbReference type="Pfam" id="PF07905"/>
    </source>
</evidence>
<comment type="similarity">
    <text evidence="1">Belongs to the CdaR family.</text>
</comment>
<sequence>MDRIGITVKEVLEKRLLGNAELIAGKSGINRVITRVNIMEVPDIINWVKPGELLLTTVYSIKDDYDAQKALIPALNSKGLAAIGIKPGRYIKEIPEAMIQAADKLGFPLFKLPLEASFSDLMLPILHEIFDKQASFLQRLDEVHGKLMNIVINGGGLKEIAVTLSDLLKANIMIKEEVFGNFYYSSDEMRSKYNDAVIKLIGKKNGSFEYEIMEVQNGIGTFFIIKVPIMAAGQNYGEIYVFKEKNDITNFEINIIERASTISAFYLIKEIAAKEVEMRYRSGFIDDLLSFDADKRSISAERGAIFGFDASKQYTVILLEIKKIEKELKNINENSELVRLKNRIINILNNLLQEKNAIITTKLDTMIILLPVPDKISDAESRNYTKKYCYEILKKIKESLPDITLIIAIGRFYRNITDIYKSYQDARKALMIGNVLQKYNEVIHFDDLGIFRLLYQNAEEDELIKFYNEYIDPIVKYDEKHGTELLKTLEAYFKCNGNLKQISKDLFTHYNTIIYRIQRIQEILGVNLENARDRLNLEVALQIYKILDRKQISDNPR</sequence>
<dbReference type="STRING" id="520767.ATZ99_10700"/>
<protein>
    <submittedName>
        <fullName evidence="6">Purine catabolism regulatory protein</fullName>
    </submittedName>
</protein>
<gene>
    <name evidence="6" type="primary">pucR</name>
    <name evidence="6" type="ORF">ATZ99_10700</name>
</gene>
<evidence type="ECO:0000256" key="2">
    <source>
        <dbReference type="SAM" id="Coils"/>
    </source>
</evidence>
<evidence type="ECO:0000259" key="5">
    <source>
        <dbReference type="Pfam" id="PF17853"/>
    </source>
</evidence>
<feature type="domain" description="PucR C-terminal helix-turn-helix" evidence="4">
    <location>
        <begin position="485"/>
        <end position="543"/>
    </location>
</feature>
<comment type="caution">
    <text evidence="6">The sequence shown here is derived from an EMBL/GenBank/DDBJ whole genome shotgun (WGS) entry which is preliminary data.</text>
</comment>
<organism evidence="6 7">
    <name type="scientific">Thermovenabulum gondwanense</name>
    <dbReference type="NCBI Taxonomy" id="520767"/>
    <lineage>
        <taxon>Bacteria</taxon>
        <taxon>Bacillati</taxon>
        <taxon>Bacillota</taxon>
        <taxon>Clostridia</taxon>
        <taxon>Thermosediminibacterales</taxon>
        <taxon>Thermosediminibacteraceae</taxon>
        <taxon>Thermovenabulum</taxon>
    </lineage>
</organism>
<proteinExistence type="inferred from homology"/>
<reference evidence="6 7" key="1">
    <citation type="submission" date="2015-12" db="EMBL/GenBank/DDBJ databases">
        <title>Draft genome of Thermovenabulum gondwanense isolated from a red thermophilic microbial mat colonisisng an outflow channel of a bore well.</title>
        <authorList>
            <person name="Patel B.K."/>
        </authorList>
    </citation>
    <scope>NUCLEOTIDE SEQUENCE [LARGE SCALE GENOMIC DNA]</scope>
    <source>
        <strain evidence="6 7">R270</strain>
    </source>
</reference>
<evidence type="ECO:0000313" key="6">
    <source>
        <dbReference type="EMBL" id="KYO66825.1"/>
    </source>
</evidence>
<dbReference type="InterPro" id="IPR041522">
    <property type="entry name" value="CdaR_GGDEF"/>
</dbReference>
<feature type="coiled-coil region" evidence="2">
    <location>
        <begin position="314"/>
        <end position="341"/>
    </location>
</feature>
<dbReference type="InterPro" id="IPR042070">
    <property type="entry name" value="PucR_C-HTH_sf"/>
</dbReference>
<dbReference type="InterPro" id="IPR051448">
    <property type="entry name" value="CdaR-like_regulators"/>
</dbReference>
<dbReference type="EMBL" id="LOHZ01000025">
    <property type="protein sequence ID" value="KYO66825.1"/>
    <property type="molecule type" value="Genomic_DNA"/>
</dbReference>
<dbReference type="Proteomes" id="UP000075737">
    <property type="component" value="Unassembled WGS sequence"/>
</dbReference>
<evidence type="ECO:0000259" key="4">
    <source>
        <dbReference type="Pfam" id="PF13556"/>
    </source>
</evidence>
<feature type="domain" description="CdaR GGDEF-like" evidence="5">
    <location>
        <begin position="300"/>
        <end position="431"/>
    </location>
</feature>
<feature type="domain" description="Purine catabolism PurC-like" evidence="3">
    <location>
        <begin position="10"/>
        <end position="129"/>
    </location>
</feature>
<dbReference type="InterPro" id="IPR012914">
    <property type="entry name" value="PucR_dom"/>
</dbReference>
<dbReference type="AlphaFoldDB" id="A0A161PXX7"/>
<name>A0A161PXX7_9FIRM</name>
<dbReference type="Pfam" id="PF13556">
    <property type="entry name" value="HTH_30"/>
    <property type="match status" value="1"/>
</dbReference>
<keyword evidence="2" id="KW-0175">Coiled coil</keyword>
<evidence type="ECO:0000313" key="7">
    <source>
        <dbReference type="Proteomes" id="UP000075737"/>
    </source>
</evidence>
<dbReference type="RefSeq" id="WP_068748199.1">
    <property type="nucleotide sequence ID" value="NZ_LOHZ01000025.1"/>
</dbReference>
<dbReference type="Pfam" id="PF17853">
    <property type="entry name" value="GGDEF_2"/>
    <property type="match status" value="1"/>
</dbReference>
<dbReference type="PANTHER" id="PTHR33744:SF1">
    <property type="entry name" value="DNA-BINDING TRANSCRIPTIONAL ACTIVATOR ADER"/>
    <property type="match status" value="1"/>
</dbReference>
<dbReference type="Pfam" id="PF07905">
    <property type="entry name" value="PucR"/>
    <property type="match status" value="1"/>
</dbReference>
<dbReference type="PANTHER" id="PTHR33744">
    <property type="entry name" value="CARBOHYDRATE DIACID REGULATOR"/>
    <property type="match status" value="1"/>
</dbReference>
<dbReference type="InterPro" id="IPR025736">
    <property type="entry name" value="PucR_C-HTH_dom"/>
</dbReference>
<dbReference type="Gene3D" id="1.10.10.2840">
    <property type="entry name" value="PucR C-terminal helix-turn-helix domain"/>
    <property type="match status" value="1"/>
</dbReference>
<accession>A0A161PXX7</accession>